<comment type="subcellular location">
    <subcellularLocation>
        <location evidence="1 7">Cell membrane</location>
        <topology evidence="1 7">Multi-pass membrane protein</topology>
    </subcellularLocation>
</comment>
<dbReference type="GO" id="GO:0005886">
    <property type="term" value="C:plasma membrane"/>
    <property type="evidence" value="ECO:0007669"/>
    <property type="project" value="UniProtKB-SubCell"/>
</dbReference>
<keyword evidence="10" id="KW-1185">Reference proteome</keyword>
<feature type="transmembrane region" description="Helical" evidence="7">
    <location>
        <begin position="145"/>
        <end position="165"/>
    </location>
</feature>
<dbReference type="PANTHER" id="PTHR43005">
    <property type="entry name" value="BLR7065 PROTEIN"/>
    <property type="match status" value="1"/>
</dbReference>
<name>A0A927CRW9_9BACL</name>
<evidence type="ECO:0000313" key="10">
    <source>
        <dbReference type="Proteomes" id="UP000632125"/>
    </source>
</evidence>
<proteinExistence type="inferred from homology"/>
<dbReference type="InterPro" id="IPR000515">
    <property type="entry name" value="MetI-like"/>
</dbReference>
<accession>A0A927CRW9</accession>
<dbReference type="PROSITE" id="PS50928">
    <property type="entry name" value="ABC_TM1"/>
    <property type="match status" value="1"/>
</dbReference>
<dbReference type="PANTHER" id="PTHR43005:SF1">
    <property type="entry name" value="SPERMIDINE_PUTRESCINE TRANSPORT SYSTEM PERMEASE PROTEIN"/>
    <property type="match status" value="1"/>
</dbReference>
<evidence type="ECO:0000256" key="6">
    <source>
        <dbReference type="ARBA" id="ARBA00023136"/>
    </source>
</evidence>
<dbReference type="GO" id="GO:0055085">
    <property type="term" value="P:transmembrane transport"/>
    <property type="evidence" value="ECO:0007669"/>
    <property type="project" value="InterPro"/>
</dbReference>
<feature type="transmembrane region" description="Helical" evidence="7">
    <location>
        <begin position="71"/>
        <end position="92"/>
    </location>
</feature>
<dbReference type="Proteomes" id="UP000632125">
    <property type="component" value="Unassembled WGS sequence"/>
</dbReference>
<evidence type="ECO:0000313" key="9">
    <source>
        <dbReference type="EMBL" id="MBD2871101.1"/>
    </source>
</evidence>
<dbReference type="CDD" id="cd06261">
    <property type="entry name" value="TM_PBP2"/>
    <property type="match status" value="1"/>
</dbReference>
<evidence type="ECO:0000256" key="1">
    <source>
        <dbReference type="ARBA" id="ARBA00004651"/>
    </source>
</evidence>
<dbReference type="RefSeq" id="WP_190864580.1">
    <property type="nucleotide sequence ID" value="NZ_JACXIY010000027.1"/>
</dbReference>
<dbReference type="InterPro" id="IPR035906">
    <property type="entry name" value="MetI-like_sf"/>
</dbReference>
<keyword evidence="4 7" id="KW-0812">Transmembrane</keyword>
<gene>
    <name evidence="9" type="ORF">IDH41_21175</name>
</gene>
<feature type="transmembrane region" description="Helical" evidence="7">
    <location>
        <begin position="104"/>
        <end position="125"/>
    </location>
</feature>
<protein>
    <submittedName>
        <fullName evidence="9">Sugar ABC transporter permease</fullName>
    </submittedName>
</protein>
<keyword evidence="6 7" id="KW-0472">Membrane</keyword>
<feature type="transmembrane region" description="Helical" evidence="7">
    <location>
        <begin position="255"/>
        <end position="278"/>
    </location>
</feature>
<comment type="caution">
    <text evidence="9">The sequence shown here is derived from an EMBL/GenBank/DDBJ whole genome shotgun (WGS) entry which is preliminary data.</text>
</comment>
<evidence type="ECO:0000256" key="2">
    <source>
        <dbReference type="ARBA" id="ARBA00022448"/>
    </source>
</evidence>
<keyword evidence="2 7" id="KW-0813">Transport</keyword>
<dbReference type="Gene3D" id="1.10.3720.10">
    <property type="entry name" value="MetI-like"/>
    <property type="match status" value="1"/>
</dbReference>
<dbReference type="SUPFAM" id="SSF161098">
    <property type="entry name" value="MetI-like"/>
    <property type="match status" value="1"/>
</dbReference>
<keyword evidence="5 7" id="KW-1133">Transmembrane helix</keyword>
<reference evidence="9" key="1">
    <citation type="submission" date="2020-09" db="EMBL/GenBank/DDBJ databases">
        <title>A novel bacterium of genus Paenibacillus, isolated from South China Sea.</title>
        <authorList>
            <person name="Huang H."/>
            <person name="Mo K."/>
            <person name="Hu Y."/>
        </authorList>
    </citation>
    <scope>NUCLEOTIDE SEQUENCE</scope>
    <source>
        <strain evidence="9">IB182493</strain>
    </source>
</reference>
<organism evidence="9 10">
    <name type="scientific">Paenibacillus arenilitoris</name>
    <dbReference type="NCBI Taxonomy" id="2772299"/>
    <lineage>
        <taxon>Bacteria</taxon>
        <taxon>Bacillati</taxon>
        <taxon>Bacillota</taxon>
        <taxon>Bacilli</taxon>
        <taxon>Bacillales</taxon>
        <taxon>Paenibacillaceae</taxon>
        <taxon>Paenibacillus</taxon>
    </lineage>
</organism>
<comment type="similarity">
    <text evidence="7">Belongs to the binding-protein-dependent transport system permease family.</text>
</comment>
<dbReference type="AlphaFoldDB" id="A0A927CRW9"/>
<evidence type="ECO:0000256" key="4">
    <source>
        <dbReference type="ARBA" id="ARBA00022692"/>
    </source>
</evidence>
<evidence type="ECO:0000256" key="7">
    <source>
        <dbReference type="RuleBase" id="RU363032"/>
    </source>
</evidence>
<feature type="domain" description="ABC transmembrane type-1" evidence="8">
    <location>
        <begin position="67"/>
        <end position="279"/>
    </location>
</feature>
<evidence type="ECO:0000256" key="5">
    <source>
        <dbReference type="ARBA" id="ARBA00022989"/>
    </source>
</evidence>
<dbReference type="Pfam" id="PF00528">
    <property type="entry name" value="BPD_transp_1"/>
    <property type="match status" value="1"/>
</dbReference>
<dbReference type="EMBL" id="JACXIY010000027">
    <property type="protein sequence ID" value="MBD2871101.1"/>
    <property type="molecule type" value="Genomic_DNA"/>
</dbReference>
<evidence type="ECO:0000256" key="3">
    <source>
        <dbReference type="ARBA" id="ARBA00022475"/>
    </source>
</evidence>
<sequence>MRTKYDNKLAYLLMSPVLVYLLAVMVLPFGWALYLSFTNKVVGMPAVFTGLSNYAELVRDSLFWKATWNTILFTAAAVFFKTVFGMVMGLVLNEKIVFRNLFRVLLFLPWTIPTIVSVFTWQWIYSDVGGVLNFLLLKLHVIDRPLGWLATPDLAMFSVILVNVWRGIPFMGIAILAGLQTISKDIYEAAMLDGAGAIKRFIHMTLPSVKEVTIMAAVMTTIWTLNDFEIIWLLTRGGPSNGTQVLSTLSYTIGFLNMSLGKAIAIAIMTMPPLILLINYVTKRSLTSGD</sequence>
<keyword evidence="3" id="KW-1003">Cell membrane</keyword>
<feature type="transmembrane region" description="Helical" evidence="7">
    <location>
        <begin position="12"/>
        <end position="34"/>
    </location>
</feature>
<evidence type="ECO:0000259" key="8">
    <source>
        <dbReference type="PROSITE" id="PS50928"/>
    </source>
</evidence>